<sequence length="81" mass="8496">MAAEVAAATGGDNGGDYGDALCGEELRFEIGEACDSATGRRSARQRLGVARQRQRQQQRATTGAGTGVAISVWRRSGEVVK</sequence>
<keyword evidence="3" id="KW-1185">Reference proteome</keyword>
<evidence type="ECO:0000313" key="2">
    <source>
        <dbReference type="EMBL" id="QCD86337.1"/>
    </source>
</evidence>
<evidence type="ECO:0000256" key="1">
    <source>
        <dbReference type="SAM" id="MobiDB-lite"/>
    </source>
</evidence>
<gene>
    <name evidence="2" type="ORF">DEO72_LG3g858</name>
</gene>
<feature type="region of interest" description="Disordered" evidence="1">
    <location>
        <begin position="46"/>
        <end position="67"/>
    </location>
</feature>
<name>A0A4D6LCN8_VIGUN</name>
<dbReference type="AlphaFoldDB" id="A0A4D6LCN8"/>
<dbReference type="Proteomes" id="UP000501690">
    <property type="component" value="Linkage Group LG3"/>
</dbReference>
<accession>A0A4D6LCN8</accession>
<evidence type="ECO:0000313" key="3">
    <source>
        <dbReference type="Proteomes" id="UP000501690"/>
    </source>
</evidence>
<protein>
    <submittedName>
        <fullName evidence="2">Uncharacterized protein</fullName>
    </submittedName>
</protein>
<organism evidence="2 3">
    <name type="scientific">Vigna unguiculata</name>
    <name type="common">Cowpea</name>
    <dbReference type="NCBI Taxonomy" id="3917"/>
    <lineage>
        <taxon>Eukaryota</taxon>
        <taxon>Viridiplantae</taxon>
        <taxon>Streptophyta</taxon>
        <taxon>Embryophyta</taxon>
        <taxon>Tracheophyta</taxon>
        <taxon>Spermatophyta</taxon>
        <taxon>Magnoliopsida</taxon>
        <taxon>eudicotyledons</taxon>
        <taxon>Gunneridae</taxon>
        <taxon>Pentapetalae</taxon>
        <taxon>rosids</taxon>
        <taxon>fabids</taxon>
        <taxon>Fabales</taxon>
        <taxon>Fabaceae</taxon>
        <taxon>Papilionoideae</taxon>
        <taxon>50 kb inversion clade</taxon>
        <taxon>NPAAA clade</taxon>
        <taxon>indigoferoid/millettioid clade</taxon>
        <taxon>Phaseoleae</taxon>
        <taxon>Vigna</taxon>
    </lineage>
</organism>
<reference evidence="2 3" key="1">
    <citation type="submission" date="2019-04" db="EMBL/GenBank/DDBJ databases">
        <title>An improved genome assembly and genetic linkage map for asparagus bean, Vigna unguiculata ssp. sesquipedialis.</title>
        <authorList>
            <person name="Xia Q."/>
            <person name="Zhang R."/>
            <person name="Dong Y."/>
        </authorList>
    </citation>
    <scope>NUCLEOTIDE SEQUENCE [LARGE SCALE GENOMIC DNA]</scope>
    <source>
        <tissue evidence="2">Leaf</tissue>
    </source>
</reference>
<proteinExistence type="predicted"/>
<dbReference type="EMBL" id="CP039347">
    <property type="protein sequence ID" value="QCD86337.1"/>
    <property type="molecule type" value="Genomic_DNA"/>
</dbReference>